<protein>
    <recommendedName>
        <fullName evidence="4">Zinc finger PHD-type domain-containing protein</fullName>
    </recommendedName>
</protein>
<keyword evidence="3" id="KW-1185">Reference proteome</keyword>
<dbReference type="EMBL" id="KE747825">
    <property type="protein sequence ID" value="RMZ70841.1"/>
    <property type="molecule type" value="Genomic_DNA"/>
</dbReference>
<accession>A0A3M7M8K2</accession>
<evidence type="ECO:0000313" key="3">
    <source>
        <dbReference type="Proteomes" id="UP000265663"/>
    </source>
</evidence>
<name>A0A3M7M8K2_9PLEO</name>
<dbReference type="Proteomes" id="UP000265663">
    <property type="component" value="Unassembled WGS sequence"/>
</dbReference>
<organism evidence="2 3">
    <name type="scientific">Pyrenophora seminiperda CCB06</name>
    <dbReference type="NCBI Taxonomy" id="1302712"/>
    <lineage>
        <taxon>Eukaryota</taxon>
        <taxon>Fungi</taxon>
        <taxon>Dikarya</taxon>
        <taxon>Ascomycota</taxon>
        <taxon>Pezizomycotina</taxon>
        <taxon>Dothideomycetes</taxon>
        <taxon>Pleosporomycetidae</taxon>
        <taxon>Pleosporales</taxon>
        <taxon>Pleosporineae</taxon>
        <taxon>Pleosporaceae</taxon>
        <taxon>Pyrenophora</taxon>
    </lineage>
</organism>
<dbReference type="AlphaFoldDB" id="A0A3M7M8K2"/>
<evidence type="ECO:0000256" key="1">
    <source>
        <dbReference type="SAM" id="MobiDB-lite"/>
    </source>
</evidence>
<evidence type="ECO:0008006" key="4">
    <source>
        <dbReference type="Google" id="ProtNLM"/>
    </source>
</evidence>
<feature type="region of interest" description="Disordered" evidence="1">
    <location>
        <begin position="499"/>
        <end position="529"/>
    </location>
</feature>
<gene>
    <name evidence="2" type="ORF">GMOD_00008486</name>
</gene>
<sequence length="788" mass="87380">MSTLYNMNSRDELVSTNVMLHHSMLPCDGMYTCQVDLGSTHLKFPLIGHESSESLRKRLQNWAIQLPEHDVKPDLLLQWQGLLWRDPSGPAVKCNPSGLPVATQEHRWRDRQYVAEHVDYIETALRGTIPRRLYGISLNLTVNKRIFVVHDDSKVCSNQACAEAHRDDPQHNKRTTIITLEPFLDWGTITATQDLHIASGIILTFRRNGALMDDPLWTQYVGKLVPKGLQGYCIECLEELWARRRDAWEIIGDLQFPVEHEYLLEQLMQLMQHTRPEAELFELGESVNPDTCDQRPNISLGPLELDGGSPTNYLVKGKEPLRTQHLSETAISSLSNHRTPEHSAQPTEYTTVRNLICPPRPPLIHHQSPIKRPNDHDKIAQDTQEEKYEKLGSASLLDNTVPYFGSGHCGNVRDIDTNAVCRFFLQRARKRREKLARKKEAAINGYFTSVDGPGSVAPEGMARSSIESRLSEPSSFPLNLSDHDVYPLVAYTGKGKGKALPVNGASTGPPTKSSKKPQPPFEPVFPRVDPVTQVVPPGVSEREHAAFLARIPDKDNLICICGKPARTYDVRIAQCITPDCPIGWLHYDCMDTKFKLCFRHGTQKCDICRNEEDFAEMNQQGNWSGETAIDSSQEPISLGEAAVAAALPNIGGFKATSNPYGLASSGPVGGGKTTKLSPTAPCFNPVSNPSEESGPNHAAAVGSAIPMGLAPSLPFVLTNAYMNPQEFSHQADDRWARAFRNHPLRAQEATGIASIAAEVATTGYAYADDEWDDEMDMRIDEGGYEEAG</sequence>
<reference evidence="2 3" key="1">
    <citation type="journal article" date="2014" name="PLoS ONE">
        <title>De novo Genome Assembly of the Fungal Plant Pathogen Pyrenophora semeniperda.</title>
        <authorList>
            <person name="Soliai M.M."/>
            <person name="Meyer S.E."/>
            <person name="Udall J.A."/>
            <person name="Elzinga D.E."/>
            <person name="Hermansen R.A."/>
            <person name="Bodily P.M."/>
            <person name="Hart A.A."/>
            <person name="Coleman C.E."/>
        </authorList>
    </citation>
    <scope>NUCLEOTIDE SEQUENCE [LARGE SCALE GENOMIC DNA]</scope>
    <source>
        <strain evidence="2 3">CCB06</strain>
        <tissue evidence="2">Mycelium</tissue>
    </source>
</reference>
<dbReference type="InterPro" id="IPR011011">
    <property type="entry name" value="Znf_FYVE_PHD"/>
</dbReference>
<evidence type="ECO:0000313" key="2">
    <source>
        <dbReference type="EMBL" id="RMZ70841.1"/>
    </source>
</evidence>
<proteinExistence type="predicted"/>
<dbReference type="OrthoDB" id="5411773at2759"/>
<dbReference type="SUPFAM" id="SSF57903">
    <property type="entry name" value="FYVE/PHD zinc finger"/>
    <property type="match status" value="1"/>
</dbReference>